<evidence type="ECO:0000313" key="3">
    <source>
        <dbReference type="Proteomes" id="UP000823906"/>
    </source>
</evidence>
<feature type="transmembrane region" description="Helical" evidence="1">
    <location>
        <begin position="50"/>
        <end position="69"/>
    </location>
</feature>
<reference evidence="2" key="2">
    <citation type="submission" date="2021-04" db="EMBL/GenBank/DDBJ databases">
        <authorList>
            <person name="Gilroy R."/>
        </authorList>
    </citation>
    <scope>NUCLEOTIDE SEQUENCE</scope>
    <source>
        <strain evidence="2">ChiSjej5B23-2810</strain>
    </source>
</reference>
<dbReference type="Proteomes" id="UP000823906">
    <property type="component" value="Unassembled WGS sequence"/>
</dbReference>
<keyword evidence="1" id="KW-1133">Transmembrane helix</keyword>
<accession>A0A9D2PA51</accession>
<keyword evidence="1" id="KW-0812">Transmembrane</keyword>
<feature type="transmembrane region" description="Helical" evidence="1">
    <location>
        <begin position="81"/>
        <end position="99"/>
    </location>
</feature>
<protein>
    <submittedName>
        <fullName evidence="2">Uncharacterized protein</fullName>
    </submittedName>
</protein>
<feature type="transmembrane region" description="Helical" evidence="1">
    <location>
        <begin position="167"/>
        <end position="185"/>
    </location>
</feature>
<gene>
    <name evidence="2" type="ORF">H9703_08840</name>
</gene>
<reference evidence="2" key="1">
    <citation type="journal article" date="2021" name="PeerJ">
        <title>Extensive microbial diversity within the chicken gut microbiome revealed by metagenomics and culture.</title>
        <authorList>
            <person name="Gilroy R."/>
            <person name="Ravi A."/>
            <person name="Getino M."/>
            <person name="Pursley I."/>
            <person name="Horton D.L."/>
            <person name="Alikhan N.F."/>
            <person name="Baker D."/>
            <person name="Gharbi K."/>
            <person name="Hall N."/>
            <person name="Watson M."/>
            <person name="Adriaenssens E.M."/>
            <person name="Foster-Nyarko E."/>
            <person name="Jarju S."/>
            <person name="Secka A."/>
            <person name="Antonio M."/>
            <person name="Oren A."/>
            <person name="Chaudhuri R.R."/>
            <person name="La Ragione R."/>
            <person name="Hildebrand F."/>
            <person name="Pallen M.J."/>
        </authorList>
    </citation>
    <scope>NUCLEOTIDE SEQUENCE</scope>
    <source>
        <strain evidence="2">ChiSjej5B23-2810</strain>
    </source>
</reference>
<evidence type="ECO:0000256" key="1">
    <source>
        <dbReference type="SAM" id="Phobius"/>
    </source>
</evidence>
<dbReference type="EMBL" id="DWWN01000060">
    <property type="protein sequence ID" value="HJC46222.1"/>
    <property type="molecule type" value="Genomic_DNA"/>
</dbReference>
<comment type="caution">
    <text evidence="2">The sequence shown here is derived from an EMBL/GenBank/DDBJ whole genome shotgun (WGS) entry which is preliminary data.</text>
</comment>
<proteinExistence type="predicted"/>
<sequence length="188" mass="21033">MTVTELLLCRRCPAAEPIAPDTVEHAVKAAIRYPDSIHTSKRAWQQRPRGIVWFAAALAAGAAGVYANFRLGNPHAETVQLLAIMAAVFGAYFWLLVPVRLPDFYDENQLGFFWDYILRINVPGVAFNNANWPRIVRALRVWSCLVPALLPLVNLALGWLFPAFRPSQLYLLLFLGSLFGPLYIAGRP</sequence>
<evidence type="ECO:0000313" key="2">
    <source>
        <dbReference type="EMBL" id="HJC46222.1"/>
    </source>
</evidence>
<organism evidence="2 3">
    <name type="scientific">Candidatus Faecalibacterium faecigallinarum</name>
    <dbReference type="NCBI Taxonomy" id="2838577"/>
    <lineage>
        <taxon>Bacteria</taxon>
        <taxon>Bacillati</taxon>
        <taxon>Bacillota</taxon>
        <taxon>Clostridia</taxon>
        <taxon>Eubacteriales</taxon>
        <taxon>Oscillospiraceae</taxon>
        <taxon>Faecalibacterium</taxon>
    </lineage>
</organism>
<keyword evidence="1" id="KW-0472">Membrane</keyword>
<feature type="transmembrane region" description="Helical" evidence="1">
    <location>
        <begin position="141"/>
        <end position="161"/>
    </location>
</feature>
<dbReference type="AlphaFoldDB" id="A0A9D2PA51"/>
<name>A0A9D2PA51_9FIRM</name>